<dbReference type="InParanoid" id="A0A3Q7F2W0"/>
<organism evidence="1">
    <name type="scientific">Solanum lycopersicum</name>
    <name type="common">Tomato</name>
    <name type="synonym">Lycopersicon esculentum</name>
    <dbReference type="NCBI Taxonomy" id="4081"/>
    <lineage>
        <taxon>Eukaryota</taxon>
        <taxon>Viridiplantae</taxon>
        <taxon>Streptophyta</taxon>
        <taxon>Embryophyta</taxon>
        <taxon>Tracheophyta</taxon>
        <taxon>Spermatophyta</taxon>
        <taxon>Magnoliopsida</taxon>
        <taxon>eudicotyledons</taxon>
        <taxon>Gunneridae</taxon>
        <taxon>Pentapetalae</taxon>
        <taxon>asterids</taxon>
        <taxon>lamiids</taxon>
        <taxon>Solanales</taxon>
        <taxon>Solanaceae</taxon>
        <taxon>Solanoideae</taxon>
        <taxon>Solaneae</taxon>
        <taxon>Solanum</taxon>
        <taxon>Solanum subgen. Lycopersicon</taxon>
    </lineage>
</organism>
<dbReference type="Gramene" id="Solyc01g087565.1.1">
    <property type="protein sequence ID" value="Solyc01g087565.1.1"/>
    <property type="gene ID" value="Solyc01g087565.1"/>
</dbReference>
<protein>
    <submittedName>
        <fullName evidence="1">Uncharacterized protein</fullName>
    </submittedName>
</protein>
<evidence type="ECO:0000313" key="1">
    <source>
        <dbReference type="EnsemblPlants" id="Solyc01g087565.1.1"/>
    </source>
</evidence>
<accession>A0A3Q7F2W0</accession>
<proteinExistence type="predicted"/>
<reference evidence="1" key="2">
    <citation type="submission" date="2019-01" db="UniProtKB">
        <authorList>
            <consortium name="EnsemblPlants"/>
        </authorList>
    </citation>
    <scope>IDENTIFICATION</scope>
    <source>
        <strain evidence="1">cv. Heinz 1706</strain>
    </source>
</reference>
<name>A0A3Q7F2W0_SOLLC</name>
<dbReference type="EnsemblPlants" id="Solyc01g087565.1.1">
    <property type="protein sequence ID" value="Solyc01g087565.1.1"/>
    <property type="gene ID" value="Solyc01g087565.1"/>
</dbReference>
<evidence type="ECO:0000313" key="2">
    <source>
        <dbReference type="Proteomes" id="UP000004994"/>
    </source>
</evidence>
<dbReference type="Proteomes" id="UP000004994">
    <property type="component" value="Chromosome 1"/>
</dbReference>
<dbReference type="AlphaFoldDB" id="A0A3Q7F2W0"/>
<keyword evidence="2" id="KW-1185">Reference proteome</keyword>
<sequence length="168" mass="18945">MGTDFTLLTQILDERFLSKIISNARSDTQKTKNWKKKHIKNKFLKSIINIFIEHSKNSAMSKKNEIIAISSHLSNHSPKSHTGHIFTAGNSNLVVLPSVAAGDSNLVVIFIVPGGRMVVHTGSLRTMRIESSHHSHSGIQQLHILTHLLLQSLEMILLKRFGRRRKRV</sequence>
<reference evidence="1" key="1">
    <citation type="journal article" date="2012" name="Nature">
        <title>The tomato genome sequence provides insights into fleshy fruit evolution.</title>
        <authorList>
            <consortium name="Tomato Genome Consortium"/>
        </authorList>
    </citation>
    <scope>NUCLEOTIDE SEQUENCE [LARGE SCALE GENOMIC DNA]</scope>
    <source>
        <strain evidence="1">cv. Heinz 1706</strain>
    </source>
</reference>